<dbReference type="GO" id="GO:0016616">
    <property type="term" value="F:oxidoreductase activity, acting on the CH-OH group of donors, NAD or NADP as acceptor"/>
    <property type="evidence" value="ECO:0007669"/>
    <property type="project" value="TreeGrafter"/>
</dbReference>
<dbReference type="OrthoDB" id="5840532at2759"/>
<dbReference type="InterPro" id="IPR036291">
    <property type="entry name" value="NAD(P)-bd_dom_sf"/>
</dbReference>
<dbReference type="InterPro" id="IPR020904">
    <property type="entry name" value="Sc_DH/Rdtase_CS"/>
</dbReference>
<feature type="non-terminal residue" evidence="4">
    <location>
        <position position="1"/>
    </location>
</feature>
<dbReference type="GO" id="GO:0005737">
    <property type="term" value="C:cytoplasm"/>
    <property type="evidence" value="ECO:0007669"/>
    <property type="project" value="TreeGrafter"/>
</dbReference>
<dbReference type="PRINTS" id="PR00081">
    <property type="entry name" value="GDHRDH"/>
</dbReference>
<keyword evidence="5" id="KW-1185">Reference proteome</keyword>
<name>A0A9N8WNU2_9GLOM</name>
<organism evidence="4 5">
    <name type="scientific">Paraglomus occultum</name>
    <dbReference type="NCBI Taxonomy" id="144539"/>
    <lineage>
        <taxon>Eukaryota</taxon>
        <taxon>Fungi</taxon>
        <taxon>Fungi incertae sedis</taxon>
        <taxon>Mucoromycota</taxon>
        <taxon>Glomeromycotina</taxon>
        <taxon>Glomeromycetes</taxon>
        <taxon>Paraglomerales</taxon>
        <taxon>Paraglomeraceae</taxon>
        <taxon>Paraglomus</taxon>
    </lineage>
</organism>
<sequence>EYKEVIDTNFTAVIAGTHVGIEYMKDRGGGVIINTGSTVAMLAFPHLPVYTGTKSGVIGFTRTQHHLKKLYNIRVNAIAPHLVETPLIPKMTKINPGLIDPTYETAAVPLSDVVNGFIHIVENENLYGDVVRILPNDPLAIAIKVDFESPMVVLKELAKLGFGDLVVKMRNAVGNRKSE</sequence>
<dbReference type="PROSITE" id="PS00061">
    <property type="entry name" value="ADH_SHORT"/>
    <property type="match status" value="1"/>
</dbReference>
<comment type="caution">
    <text evidence="4">The sequence shown here is derived from an EMBL/GenBank/DDBJ whole genome shotgun (WGS) entry which is preliminary data.</text>
</comment>
<protein>
    <submittedName>
        <fullName evidence="4">9996_t:CDS:1</fullName>
    </submittedName>
</protein>
<gene>
    <name evidence="4" type="ORF">POCULU_LOCUS2297</name>
</gene>
<comment type="similarity">
    <text evidence="1">Belongs to the short-chain dehydrogenases/reductases (SDR) family.</text>
</comment>
<reference evidence="4" key="1">
    <citation type="submission" date="2021-06" db="EMBL/GenBank/DDBJ databases">
        <authorList>
            <person name="Kallberg Y."/>
            <person name="Tangrot J."/>
            <person name="Rosling A."/>
        </authorList>
    </citation>
    <scope>NUCLEOTIDE SEQUENCE</scope>
    <source>
        <strain evidence="4">IA702</strain>
    </source>
</reference>
<keyword evidence="2" id="KW-0521">NADP</keyword>
<accession>A0A9N8WNU2</accession>
<dbReference type="Gene3D" id="3.40.50.720">
    <property type="entry name" value="NAD(P)-binding Rossmann-like Domain"/>
    <property type="match status" value="1"/>
</dbReference>
<dbReference type="AlphaFoldDB" id="A0A9N8WNU2"/>
<dbReference type="Proteomes" id="UP000789572">
    <property type="component" value="Unassembled WGS sequence"/>
</dbReference>
<evidence type="ECO:0000256" key="2">
    <source>
        <dbReference type="ARBA" id="ARBA00022857"/>
    </source>
</evidence>
<evidence type="ECO:0000256" key="3">
    <source>
        <dbReference type="ARBA" id="ARBA00023002"/>
    </source>
</evidence>
<dbReference type="InterPro" id="IPR002347">
    <property type="entry name" value="SDR_fam"/>
</dbReference>
<proteinExistence type="inferred from homology"/>
<dbReference type="Pfam" id="PF00106">
    <property type="entry name" value="adh_short"/>
    <property type="match status" value="1"/>
</dbReference>
<dbReference type="PANTHER" id="PTHR44229">
    <property type="entry name" value="15-HYDROXYPROSTAGLANDIN DEHYDROGENASE [NAD(+)]"/>
    <property type="match status" value="1"/>
</dbReference>
<evidence type="ECO:0000313" key="4">
    <source>
        <dbReference type="EMBL" id="CAG8495479.1"/>
    </source>
</evidence>
<evidence type="ECO:0000313" key="5">
    <source>
        <dbReference type="Proteomes" id="UP000789572"/>
    </source>
</evidence>
<dbReference type="EMBL" id="CAJVPJ010000208">
    <property type="protein sequence ID" value="CAG8495479.1"/>
    <property type="molecule type" value="Genomic_DNA"/>
</dbReference>
<dbReference type="SUPFAM" id="SSF51735">
    <property type="entry name" value="NAD(P)-binding Rossmann-fold domains"/>
    <property type="match status" value="1"/>
</dbReference>
<evidence type="ECO:0000256" key="1">
    <source>
        <dbReference type="ARBA" id="ARBA00006484"/>
    </source>
</evidence>
<keyword evidence="3" id="KW-0560">Oxidoreductase</keyword>
<dbReference type="PANTHER" id="PTHR44229:SF4">
    <property type="entry name" value="15-HYDROXYPROSTAGLANDIN DEHYDROGENASE [NAD(+)]"/>
    <property type="match status" value="1"/>
</dbReference>